<evidence type="ECO:0000313" key="1">
    <source>
        <dbReference type="EMBL" id="CAA9335322.1"/>
    </source>
</evidence>
<proteinExistence type="predicted"/>
<sequence length="41" mass="4611">WGQHGSLSGPAGRCRTFLFGYRICIGSGHKSFYFYLIITRG</sequence>
<feature type="non-terminal residue" evidence="1">
    <location>
        <position position="41"/>
    </location>
</feature>
<feature type="non-terminal residue" evidence="1">
    <location>
        <position position="1"/>
    </location>
</feature>
<accession>A0A6J4LK29</accession>
<name>A0A6J4LK29_9SPHI</name>
<gene>
    <name evidence="1" type="ORF">AVDCRST_MAG56-7603</name>
</gene>
<protein>
    <submittedName>
        <fullName evidence="1">Uncharacterized protein</fullName>
    </submittedName>
</protein>
<dbReference type="EMBL" id="CADCTQ010000639">
    <property type="protein sequence ID" value="CAA9335322.1"/>
    <property type="molecule type" value="Genomic_DNA"/>
</dbReference>
<reference evidence="1" key="1">
    <citation type="submission" date="2020-02" db="EMBL/GenBank/DDBJ databases">
        <authorList>
            <person name="Meier V. D."/>
        </authorList>
    </citation>
    <scope>NUCLEOTIDE SEQUENCE</scope>
    <source>
        <strain evidence="1">AVDCRST_MAG56</strain>
    </source>
</reference>
<dbReference type="AlphaFoldDB" id="A0A6J4LK29"/>
<organism evidence="1">
    <name type="scientific">uncultured Cytophagales bacterium</name>
    <dbReference type="NCBI Taxonomy" id="158755"/>
    <lineage>
        <taxon>Bacteria</taxon>
        <taxon>Pseudomonadati</taxon>
        <taxon>Bacteroidota</taxon>
        <taxon>Sphingobacteriia</taxon>
        <taxon>Sphingobacteriales</taxon>
        <taxon>environmental samples</taxon>
    </lineage>
</organism>